<keyword evidence="3 9" id="KW-1003">Cell membrane</keyword>
<reference evidence="13 14" key="1">
    <citation type="submission" date="2010-12" db="EMBL/GenBank/DDBJ databases">
        <authorList>
            <person name="Muzny D."/>
            <person name="Qin X."/>
            <person name="Deng J."/>
            <person name="Jiang H."/>
            <person name="Liu Y."/>
            <person name="Qu J."/>
            <person name="Song X.-Z."/>
            <person name="Zhang L."/>
            <person name="Thornton R."/>
            <person name="Coyle M."/>
            <person name="Francisco L."/>
            <person name="Jackson L."/>
            <person name="Javaid M."/>
            <person name="Korchina V."/>
            <person name="Kovar C."/>
            <person name="Mata R."/>
            <person name="Mathew T."/>
            <person name="Ngo R."/>
            <person name="Nguyen L."/>
            <person name="Nguyen N."/>
            <person name="Okwuonu G."/>
            <person name="Ongeri F."/>
            <person name="Pham C."/>
            <person name="Simmons D."/>
            <person name="Wilczek-Boney K."/>
            <person name="Hale W."/>
            <person name="Jakkamsetti A."/>
            <person name="Pham P."/>
            <person name="Ruth R."/>
            <person name="San Lucas F."/>
            <person name="Warren J."/>
            <person name="Zhang J."/>
            <person name="Zhao Z."/>
            <person name="Zhou C."/>
            <person name="Zhu D."/>
            <person name="Lee S."/>
            <person name="Bess C."/>
            <person name="Blankenburg K."/>
            <person name="Forbes L."/>
            <person name="Fu Q."/>
            <person name="Gubbala S."/>
            <person name="Hirani K."/>
            <person name="Jayaseelan J.C."/>
            <person name="Lara F."/>
            <person name="Munidasa M."/>
            <person name="Palculict T."/>
            <person name="Patil S."/>
            <person name="Pu L.-L."/>
            <person name="Saada N."/>
            <person name="Tang L."/>
            <person name="Weissenberger G."/>
            <person name="Zhu Y."/>
            <person name="Hemphill L."/>
            <person name="Shang Y."/>
            <person name="Youmans B."/>
            <person name="Ayvaz T."/>
            <person name="Ross M."/>
            <person name="Santibanez J."/>
            <person name="Aqrawi P."/>
            <person name="Gross S."/>
            <person name="Joshi V."/>
            <person name="Fowler G."/>
            <person name="Nazareth L."/>
            <person name="Reid J."/>
            <person name="Worley K."/>
            <person name="Petrosino J."/>
            <person name="Highlander S."/>
            <person name="Gibbs R."/>
        </authorList>
    </citation>
    <scope>NUCLEOTIDE SEQUENCE [LARGE SCALE GENOMIC DNA]</scope>
    <source>
        <strain evidence="13 14">ATCC 23263</strain>
    </source>
</reference>
<organism evidence="13 14">
    <name type="scientific">Pseudoramibacter alactolyticus ATCC 23263</name>
    <dbReference type="NCBI Taxonomy" id="887929"/>
    <lineage>
        <taxon>Bacteria</taxon>
        <taxon>Bacillati</taxon>
        <taxon>Bacillota</taxon>
        <taxon>Clostridia</taxon>
        <taxon>Eubacteriales</taxon>
        <taxon>Eubacteriaceae</taxon>
        <taxon>Pseudoramibacter</taxon>
    </lineage>
</organism>
<evidence type="ECO:0000313" key="13">
    <source>
        <dbReference type="EMBL" id="EFV02501.1"/>
    </source>
</evidence>
<dbReference type="Pfam" id="PF22599">
    <property type="entry name" value="SecDF_P1_head"/>
    <property type="match status" value="1"/>
</dbReference>
<feature type="transmembrane region" description="Helical" evidence="9">
    <location>
        <begin position="12"/>
        <end position="37"/>
    </location>
</feature>
<dbReference type="FunFam" id="1.20.1640.10:FF:000004">
    <property type="entry name" value="Protein translocase subunit SecD"/>
    <property type="match status" value="1"/>
</dbReference>
<dbReference type="OrthoDB" id="9805019at2"/>
<evidence type="ECO:0000256" key="6">
    <source>
        <dbReference type="ARBA" id="ARBA00022989"/>
    </source>
</evidence>
<dbReference type="PANTHER" id="PTHR30081">
    <property type="entry name" value="PROTEIN-EXPORT MEMBRANE PROTEIN SEC"/>
    <property type="match status" value="1"/>
</dbReference>
<sequence length="420" mass="44252">MTKKKINGKYAVGFAVFIAALAFCVYVLFHGITVGIYDIGNINNHMSYGLDLTGGVNVVLQAKPTKGSKLTNEKMESTVAALKNRVDTLGVSEATVTKQGTNRIRVQIPSISDQQEALDMIGKTAQLKFKDPNGKTILTGNHVTAAKAVNQKNNSGVTQAVVSLKFDKKGTKAFANATRKYLGQTITIKLDGETISAPKVNAAITNGEAVIEGMKNMDEASNLAELIRGGALPVKLTTVQATTVGPTLGANSLEQSIKAGAIGILAVLVFMLVFYRGLGIIADLALIIFVMLDLLFMSAMKVTLTLPGIAGMILTVGMAVDANVIIFERIKEEARGGGSLQSAVNAGFKNAMRSILDSNITTLIAGFVLFFMGTGSAQGFALTLVVGIILSMLTAVVITRQLIKLVLGSNLIGTSAFYGI</sequence>
<evidence type="ECO:0000256" key="2">
    <source>
        <dbReference type="ARBA" id="ARBA00022448"/>
    </source>
</evidence>
<dbReference type="InterPro" id="IPR005791">
    <property type="entry name" value="SecD"/>
</dbReference>
<dbReference type="Gene3D" id="3.30.70.3220">
    <property type="match status" value="1"/>
</dbReference>
<feature type="transmembrane region" description="Helical" evidence="9">
    <location>
        <begin position="379"/>
        <end position="398"/>
    </location>
</feature>
<feature type="transmembrane region" description="Helical" evidence="9">
    <location>
        <begin position="355"/>
        <end position="373"/>
    </location>
</feature>
<feature type="domain" description="Protein translocase subunit SecDF P1" evidence="11">
    <location>
        <begin position="75"/>
        <end position="133"/>
    </location>
</feature>
<dbReference type="STRING" id="887929.HMP0721_0409"/>
<feature type="transmembrane region" description="Helical" evidence="9">
    <location>
        <begin position="306"/>
        <end position="327"/>
    </location>
</feature>
<accession>E6MEH6</accession>
<dbReference type="Gene3D" id="1.20.1640.10">
    <property type="entry name" value="Multidrug efflux transporter AcrB transmembrane domain"/>
    <property type="match status" value="1"/>
</dbReference>
<dbReference type="EMBL" id="AEQN01000007">
    <property type="protein sequence ID" value="EFV02501.1"/>
    <property type="molecule type" value="Genomic_DNA"/>
</dbReference>
<dbReference type="GO" id="GO:0065002">
    <property type="term" value="P:intracellular protein transmembrane transport"/>
    <property type="evidence" value="ECO:0007669"/>
    <property type="project" value="UniProtKB-UniRule"/>
</dbReference>
<dbReference type="SUPFAM" id="SSF82866">
    <property type="entry name" value="Multidrug efflux transporter AcrB transmembrane domain"/>
    <property type="match status" value="1"/>
</dbReference>
<proteinExistence type="inferred from homology"/>
<comment type="caution">
    <text evidence="9">Lacks conserved residue(s) required for the propagation of feature annotation.</text>
</comment>
<dbReference type="GO" id="GO:0005886">
    <property type="term" value="C:plasma membrane"/>
    <property type="evidence" value="ECO:0007669"/>
    <property type="project" value="UniProtKB-SubCell"/>
</dbReference>
<evidence type="ECO:0000256" key="3">
    <source>
        <dbReference type="ARBA" id="ARBA00022475"/>
    </source>
</evidence>
<dbReference type="GO" id="GO:0006605">
    <property type="term" value="P:protein targeting"/>
    <property type="evidence" value="ECO:0007669"/>
    <property type="project" value="UniProtKB-UniRule"/>
</dbReference>
<dbReference type="InterPro" id="IPR022646">
    <property type="entry name" value="SecD/SecF_CS"/>
</dbReference>
<dbReference type="GO" id="GO:0043952">
    <property type="term" value="P:protein transport by the Sec complex"/>
    <property type="evidence" value="ECO:0007669"/>
    <property type="project" value="UniProtKB-UniRule"/>
</dbReference>
<keyword evidence="7 9" id="KW-0811">Translocation</keyword>
<dbReference type="Pfam" id="PF21760">
    <property type="entry name" value="SecD_1st"/>
    <property type="match status" value="1"/>
</dbReference>
<comment type="subunit">
    <text evidence="9">Forms a complex with SecF. Part of the essential Sec protein translocation apparatus which comprises SecA, SecYEG and auxiliary proteins SecDF. Other proteins may also be involved.</text>
</comment>
<evidence type="ECO:0000256" key="5">
    <source>
        <dbReference type="ARBA" id="ARBA00022927"/>
    </source>
</evidence>
<protein>
    <recommendedName>
        <fullName evidence="9">Protein translocase subunit SecD</fullName>
    </recommendedName>
</protein>
<evidence type="ECO:0000313" key="14">
    <source>
        <dbReference type="Proteomes" id="UP000004754"/>
    </source>
</evidence>
<dbReference type="AlphaFoldDB" id="E6MEH6"/>
<dbReference type="InterPro" id="IPR001036">
    <property type="entry name" value="Acrflvin-R"/>
</dbReference>
<comment type="similarity">
    <text evidence="9">Belongs to the SecD/SecF family. SecD subfamily.</text>
</comment>
<dbReference type="InterPro" id="IPR048634">
    <property type="entry name" value="SecD_SecF_C"/>
</dbReference>
<dbReference type="PANTHER" id="PTHR30081:SF1">
    <property type="entry name" value="PROTEIN TRANSLOCASE SUBUNIT SECD"/>
    <property type="match status" value="1"/>
</dbReference>
<dbReference type="RefSeq" id="WP_006597828.1">
    <property type="nucleotide sequence ID" value="NZ_GL622359.1"/>
</dbReference>
<evidence type="ECO:0000256" key="4">
    <source>
        <dbReference type="ARBA" id="ARBA00022692"/>
    </source>
</evidence>
<evidence type="ECO:0000256" key="7">
    <source>
        <dbReference type="ARBA" id="ARBA00023010"/>
    </source>
</evidence>
<keyword evidence="5 9" id="KW-0653">Protein transport</keyword>
<dbReference type="GO" id="GO:0015450">
    <property type="term" value="F:protein-transporting ATPase activity"/>
    <property type="evidence" value="ECO:0007669"/>
    <property type="project" value="InterPro"/>
</dbReference>
<feature type="domain" description="SecDF P1 head subdomain" evidence="12">
    <location>
        <begin position="135"/>
        <end position="234"/>
    </location>
</feature>
<dbReference type="Pfam" id="PF07549">
    <property type="entry name" value="Sec_GG"/>
    <property type="match status" value="1"/>
</dbReference>
<evidence type="ECO:0000256" key="9">
    <source>
        <dbReference type="HAMAP-Rule" id="MF_01463"/>
    </source>
</evidence>
<evidence type="ECO:0000259" key="10">
    <source>
        <dbReference type="Pfam" id="PF02355"/>
    </source>
</evidence>
<dbReference type="eggNOG" id="COG0342">
    <property type="taxonomic scope" value="Bacteria"/>
</dbReference>
<dbReference type="InterPro" id="IPR054384">
    <property type="entry name" value="SecDF_P1_head"/>
</dbReference>
<dbReference type="InterPro" id="IPR048631">
    <property type="entry name" value="SecD_1st"/>
</dbReference>
<dbReference type="NCBIfam" id="TIGR00916">
    <property type="entry name" value="2A0604s01"/>
    <property type="match status" value="1"/>
</dbReference>
<feature type="domain" description="Protein export membrane protein SecD/SecF C-terminal" evidence="10">
    <location>
        <begin position="236"/>
        <end position="405"/>
    </location>
</feature>
<dbReference type="InterPro" id="IPR055344">
    <property type="entry name" value="SecD_SecF_C_bact"/>
</dbReference>
<dbReference type="Pfam" id="PF02355">
    <property type="entry name" value="SecD_SecF_C"/>
    <property type="match status" value="1"/>
</dbReference>
<evidence type="ECO:0000256" key="1">
    <source>
        <dbReference type="ARBA" id="ARBA00004651"/>
    </source>
</evidence>
<keyword evidence="2 9" id="KW-0813">Transport</keyword>
<dbReference type="HOGENOM" id="CLU_007894_4_2_9"/>
<keyword evidence="14" id="KW-1185">Reference proteome</keyword>
<keyword evidence="4 9" id="KW-0812">Transmembrane</keyword>
<comment type="function">
    <text evidence="9">Part of the Sec protein translocase complex. Interacts with the SecYEG preprotein conducting channel. SecDF uses the proton motive force (PMF) to complete protein translocation after the ATP-dependent function of SecA.</text>
</comment>
<dbReference type="NCBIfam" id="TIGR01129">
    <property type="entry name" value="secD"/>
    <property type="match status" value="1"/>
</dbReference>
<evidence type="ECO:0000259" key="11">
    <source>
        <dbReference type="Pfam" id="PF21760"/>
    </source>
</evidence>
<comment type="subcellular location">
    <subcellularLocation>
        <location evidence="1 9">Cell membrane</location>
        <topology evidence="1 9">Multi-pass membrane protein</topology>
    </subcellularLocation>
</comment>
<evidence type="ECO:0000259" key="12">
    <source>
        <dbReference type="Pfam" id="PF22599"/>
    </source>
</evidence>
<gene>
    <name evidence="9 13" type="primary">secD</name>
    <name evidence="13" type="ORF">HMP0721_0409</name>
</gene>
<keyword evidence="8 9" id="KW-0472">Membrane</keyword>
<dbReference type="PRINTS" id="PR00702">
    <property type="entry name" value="ACRIFLAVINRP"/>
</dbReference>
<comment type="caution">
    <text evidence="13">The sequence shown here is derived from an EMBL/GenBank/DDBJ whole genome shotgun (WGS) entry which is preliminary data.</text>
</comment>
<dbReference type="HAMAP" id="MF_01463_B">
    <property type="entry name" value="SecD_B"/>
    <property type="match status" value="1"/>
</dbReference>
<dbReference type="InterPro" id="IPR022813">
    <property type="entry name" value="SecD/SecF_arch_bac"/>
</dbReference>
<name>E6MEH6_9FIRM</name>
<keyword evidence="6 9" id="KW-1133">Transmembrane helix</keyword>
<dbReference type="Proteomes" id="UP000004754">
    <property type="component" value="Unassembled WGS sequence"/>
</dbReference>
<evidence type="ECO:0000256" key="8">
    <source>
        <dbReference type="ARBA" id="ARBA00023136"/>
    </source>
</evidence>